<protein>
    <submittedName>
        <fullName evidence="2">Uncharacterized protein</fullName>
    </submittedName>
</protein>
<evidence type="ECO:0000313" key="2">
    <source>
        <dbReference type="EMBL" id="ETX01110.1"/>
    </source>
</evidence>
<evidence type="ECO:0000256" key="1">
    <source>
        <dbReference type="SAM" id="SignalP"/>
    </source>
</evidence>
<comment type="caution">
    <text evidence="2">The sequence shown here is derived from an EMBL/GenBank/DDBJ whole genome shotgun (WGS) entry which is preliminary data.</text>
</comment>
<gene>
    <name evidence="2" type="ORF">ETSY1_08665</name>
</gene>
<name>W4LTB3_ENTF1</name>
<dbReference type="HOGENOM" id="CLU_1243448_0_0_7"/>
<keyword evidence="1" id="KW-0732">Signal</keyword>
<accession>W4LTB3</accession>
<dbReference type="AlphaFoldDB" id="W4LTB3"/>
<organism evidence="2 3">
    <name type="scientific">Entotheonella factor</name>
    <dbReference type="NCBI Taxonomy" id="1429438"/>
    <lineage>
        <taxon>Bacteria</taxon>
        <taxon>Pseudomonadati</taxon>
        <taxon>Nitrospinota/Tectimicrobiota group</taxon>
        <taxon>Candidatus Tectimicrobiota</taxon>
        <taxon>Candidatus Entotheonellia</taxon>
        <taxon>Candidatus Entotheonellales</taxon>
        <taxon>Candidatus Entotheonellaceae</taxon>
        <taxon>Candidatus Entotheonella</taxon>
    </lineage>
</organism>
<feature type="chain" id="PRO_5004846081" evidence="1">
    <location>
        <begin position="29"/>
        <end position="223"/>
    </location>
</feature>
<evidence type="ECO:0000313" key="3">
    <source>
        <dbReference type="Proteomes" id="UP000019141"/>
    </source>
</evidence>
<keyword evidence="3" id="KW-1185">Reference proteome</keyword>
<proteinExistence type="predicted"/>
<sequence>MQTRAFSRPSWLVVLGAWLLLTLPAVHAGQEEPWIFVPGFGTEICAPEVENPWPNASASIDIDQEDGTTEVEIEVENVAPNTLYTVWLLHEELSPLTVNRPFTALANPSDIAELATYTPASALSPTAIALGLTGDDGAGSVNAINGFRTDDEGEGEIELVLNFPLIKGAYQYQEFDGSLKAIATGNTQELGGFRLVIVSHCADDRAHGLVDQDTGTDETWFIY</sequence>
<dbReference type="EMBL" id="AZHW01000270">
    <property type="protein sequence ID" value="ETX01110.1"/>
    <property type="molecule type" value="Genomic_DNA"/>
</dbReference>
<reference evidence="2 3" key="1">
    <citation type="journal article" date="2014" name="Nature">
        <title>An environmental bacterial taxon with a large and distinct metabolic repertoire.</title>
        <authorList>
            <person name="Wilson M.C."/>
            <person name="Mori T."/>
            <person name="Ruckert C."/>
            <person name="Uria A.R."/>
            <person name="Helf M.J."/>
            <person name="Takada K."/>
            <person name="Gernert C."/>
            <person name="Steffens U.A."/>
            <person name="Heycke N."/>
            <person name="Schmitt S."/>
            <person name="Rinke C."/>
            <person name="Helfrich E.J."/>
            <person name="Brachmann A.O."/>
            <person name="Gurgui C."/>
            <person name="Wakimoto T."/>
            <person name="Kracht M."/>
            <person name="Crusemann M."/>
            <person name="Hentschel U."/>
            <person name="Abe I."/>
            <person name="Matsunaga S."/>
            <person name="Kalinowski J."/>
            <person name="Takeyama H."/>
            <person name="Piel J."/>
        </authorList>
    </citation>
    <scope>NUCLEOTIDE SEQUENCE [LARGE SCALE GENOMIC DNA]</scope>
    <source>
        <strain evidence="3">TSY1</strain>
    </source>
</reference>
<feature type="signal peptide" evidence="1">
    <location>
        <begin position="1"/>
        <end position="28"/>
    </location>
</feature>
<dbReference type="Proteomes" id="UP000019141">
    <property type="component" value="Unassembled WGS sequence"/>
</dbReference>